<dbReference type="AlphaFoldDB" id="A0A9N9XF57"/>
<proteinExistence type="predicted"/>
<gene>
    <name evidence="5" type="ORF">DIABBA_LOCUS10046</name>
</gene>
<feature type="domain" description="Saposin B-type" evidence="4">
    <location>
        <begin position="69"/>
        <end position="145"/>
    </location>
</feature>
<dbReference type="SUPFAM" id="SSF47862">
    <property type="entry name" value="Saposin"/>
    <property type="match status" value="1"/>
</dbReference>
<dbReference type="PROSITE" id="PS50015">
    <property type="entry name" value="SAP_B"/>
    <property type="match status" value="1"/>
</dbReference>
<keyword evidence="1" id="KW-1015">Disulfide bond</keyword>
<dbReference type="EMBL" id="OU898281">
    <property type="protein sequence ID" value="CAG9837021.1"/>
    <property type="molecule type" value="Genomic_DNA"/>
</dbReference>
<feature type="region of interest" description="Disordered" evidence="2">
    <location>
        <begin position="51"/>
        <end position="71"/>
    </location>
</feature>
<name>A0A9N9XF57_DIABA</name>
<evidence type="ECO:0000256" key="2">
    <source>
        <dbReference type="SAM" id="MobiDB-lite"/>
    </source>
</evidence>
<feature type="signal peptide" evidence="3">
    <location>
        <begin position="1"/>
        <end position="19"/>
    </location>
</feature>
<dbReference type="SMART" id="SM00741">
    <property type="entry name" value="SapB"/>
    <property type="match status" value="1"/>
</dbReference>
<feature type="chain" id="PRO_5040441678" description="Saposin B-type domain-containing protein" evidence="3">
    <location>
        <begin position="20"/>
        <end position="145"/>
    </location>
</feature>
<evidence type="ECO:0000256" key="3">
    <source>
        <dbReference type="SAM" id="SignalP"/>
    </source>
</evidence>
<dbReference type="OrthoDB" id="69496at2759"/>
<reference evidence="5" key="1">
    <citation type="submission" date="2022-01" db="EMBL/GenBank/DDBJ databases">
        <authorList>
            <person name="King R."/>
        </authorList>
    </citation>
    <scope>NUCLEOTIDE SEQUENCE</scope>
</reference>
<evidence type="ECO:0000259" key="4">
    <source>
        <dbReference type="PROSITE" id="PS50015"/>
    </source>
</evidence>
<keyword evidence="3" id="KW-0732">Signal</keyword>
<dbReference type="Gene3D" id="1.10.225.10">
    <property type="entry name" value="Saposin-like"/>
    <property type="match status" value="1"/>
</dbReference>
<accession>A0A9N9XF57</accession>
<dbReference type="Proteomes" id="UP001153709">
    <property type="component" value="Chromosome 6"/>
</dbReference>
<organism evidence="5 6">
    <name type="scientific">Diabrotica balteata</name>
    <name type="common">Banded cucumber beetle</name>
    <dbReference type="NCBI Taxonomy" id="107213"/>
    <lineage>
        <taxon>Eukaryota</taxon>
        <taxon>Metazoa</taxon>
        <taxon>Ecdysozoa</taxon>
        <taxon>Arthropoda</taxon>
        <taxon>Hexapoda</taxon>
        <taxon>Insecta</taxon>
        <taxon>Pterygota</taxon>
        <taxon>Neoptera</taxon>
        <taxon>Endopterygota</taxon>
        <taxon>Coleoptera</taxon>
        <taxon>Polyphaga</taxon>
        <taxon>Cucujiformia</taxon>
        <taxon>Chrysomeloidea</taxon>
        <taxon>Chrysomelidae</taxon>
        <taxon>Galerucinae</taxon>
        <taxon>Diabroticina</taxon>
        <taxon>Diabroticites</taxon>
        <taxon>Diabrotica</taxon>
    </lineage>
</organism>
<keyword evidence="6" id="KW-1185">Reference proteome</keyword>
<evidence type="ECO:0000313" key="5">
    <source>
        <dbReference type="EMBL" id="CAG9837021.1"/>
    </source>
</evidence>
<dbReference type="InterPro" id="IPR011001">
    <property type="entry name" value="Saposin-like"/>
</dbReference>
<protein>
    <recommendedName>
        <fullName evidence="4">Saposin B-type domain-containing protein</fullName>
    </recommendedName>
</protein>
<sequence>MKTILILALLSCVALTIYAQGPEPTEGPEPGPTGEPDEQYLFVALTIYAQGPEPEPTHEPEPEPTGEPDERKCDACITLASIIKDYVDEKVPLDEVKKDADKLCHDLPGDLQEECEKELLPNLDKVYEELQKHTPLELCEHYKFC</sequence>
<evidence type="ECO:0000256" key="1">
    <source>
        <dbReference type="ARBA" id="ARBA00023157"/>
    </source>
</evidence>
<evidence type="ECO:0000313" key="6">
    <source>
        <dbReference type="Proteomes" id="UP001153709"/>
    </source>
</evidence>
<dbReference type="InterPro" id="IPR008139">
    <property type="entry name" value="SaposinB_dom"/>
</dbReference>